<keyword evidence="2" id="KW-1185">Reference proteome</keyword>
<dbReference type="EMBL" id="BBIO01000003">
    <property type="protein sequence ID" value="GAK44352.1"/>
    <property type="molecule type" value="Genomic_DNA"/>
</dbReference>
<evidence type="ECO:0000313" key="2">
    <source>
        <dbReference type="Proteomes" id="UP000028702"/>
    </source>
</evidence>
<comment type="caution">
    <text evidence="1">The sequence shown here is derived from an EMBL/GenBank/DDBJ whole genome shotgun (WGS) entry which is preliminary data.</text>
</comment>
<organism evidence="1 2">
    <name type="scientific">Tepidicaulis marinus</name>
    <dbReference type="NCBI Taxonomy" id="1333998"/>
    <lineage>
        <taxon>Bacteria</taxon>
        <taxon>Pseudomonadati</taxon>
        <taxon>Pseudomonadota</taxon>
        <taxon>Alphaproteobacteria</taxon>
        <taxon>Hyphomicrobiales</taxon>
        <taxon>Parvibaculaceae</taxon>
        <taxon>Tepidicaulis</taxon>
    </lineage>
</organism>
<proteinExistence type="predicted"/>
<protein>
    <submittedName>
        <fullName evidence="1">Conserved protein</fullName>
    </submittedName>
</protein>
<dbReference type="AlphaFoldDB" id="A0A081B8I4"/>
<gene>
    <name evidence="1" type="ORF">M2A_0851</name>
</gene>
<dbReference type="STRING" id="1333998.M2A_0851"/>
<name>A0A081B8I4_9HYPH</name>
<evidence type="ECO:0000313" key="1">
    <source>
        <dbReference type="EMBL" id="GAK44352.1"/>
    </source>
</evidence>
<accession>A0A081B8I4</accession>
<dbReference type="Proteomes" id="UP000028702">
    <property type="component" value="Unassembled WGS sequence"/>
</dbReference>
<reference evidence="1 2" key="1">
    <citation type="submission" date="2014-07" db="EMBL/GenBank/DDBJ databases">
        <title>Tepidicaulis marinum gen. nov., sp. nov., a novel marine bacterium denitrifying nitrate to nitrous oxide strictly under microaerobic conditions.</title>
        <authorList>
            <person name="Takeuchi M."/>
            <person name="Yamagishi T."/>
            <person name="Kamagata Y."/>
            <person name="Oshima K."/>
            <person name="Hattori M."/>
            <person name="Katayama T."/>
            <person name="Hanada S."/>
            <person name="Tamaki H."/>
            <person name="Marumo K."/>
            <person name="Maeda H."/>
            <person name="Nedachi M."/>
            <person name="Iwasaki W."/>
            <person name="Suwa Y."/>
            <person name="Sakata S."/>
        </authorList>
    </citation>
    <scope>NUCLEOTIDE SEQUENCE [LARGE SCALE GENOMIC DNA]</scope>
    <source>
        <strain evidence="1 2">MA2</strain>
    </source>
</reference>
<sequence>MKGKDMRSVRLEEAEAFVRSNPRTSPWLRQALEETAQRDPLDVLNEVEMLRLLLLRRLARASSDGSSSCGG</sequence>